<comment type="subunit">
    <text evidence="9">Homodimer.</text>
</comment>
<reference evidence="11" key="1">
    <citation type="submission" date="2020-10" db="EMBL/GenBank/DDBJ databases">
        <authorList>
            <person name="Gilroy R."/>
        </authorList>
    </citation>
    <scope>NUCLEOTIDE SEQUENCE</scope>
    <source>
        <strain evidence="11">1370</strain>
    </source>
</reference>
<dbReference type="InterPro" id="IPR006667">
    <property type="entry name" value="SLC41_membr_dom"/>
</dbReference>
<evidence type="ECO:0000256" key="4">
    <source>
        <dbReference type="ARBA" id="ARBA00022692"/>
    </source>
</evidence>
<evidence type="ECO:0000256" key="3">
    <source>
        <dbReference type="ARBA" id="ARBA00022448"/>
    </source>
</evidence>
<evidence type="ECO:0000256" key="6">
    <source>
        <dbReference type="ARBA" id="ARBA00022989"/>
    </source>
</evidence>
<evidence type="ECO:0000256" key="5">
    <source>
        <dbReference type="ARBA" id="ARBA00022842"/>
    </source>
</evidence>
<reference evidence="11" key="2">
    <citation type="journal article" date="2021" name="PeerJ">
        <title>Extensive microbial diversity within the chicken gut microbiome revealed by metagenomics and culture.</title>
        <authorList>
            <person name="Gilroy R."/>
            <person name="Ravi A."/>
            <person name="Getino M."/>
            <person name="Pursley I."/>
            <person name="Horton D.L."/>
            <person name="Alikhan N.F."/>
            <person name="Baker D."/>
            <person name="Gharbi K."/>
            <person name="Hall N."/>
            <person name="Watson M."/>
            <person name="Adriaenssens E.M."/>
            <person name="Foster-Nyarko E."/>
            <person name="Jarju S."/>
            <person name="Secka A."/>
            <person name="Antonio M."/>
            <person name="Oren A."/>
            <person name="Chaudhuri R.R."/>
            <person name="La Ragione R."/>
            <person name="Hildebrand F."/>
            <person name="Pallen M.J."/>
        </authorList>
    </citation>
    <scope>NUCLEOTIDE SEQUENCE</scope>
    <source>
        <strain evidence="11">1370</strain>
    </source>
</reference>
<evidence type="ECO:0000313" key="12">
    <source>
        <dbReference type="Proteomes" id="UP000823960"/>
    </source>
</evidence>
<dbReference type="SUPFAM" id="SSF161093">
    <property type="entry name" value="MgtE membrane domain-like"/>
    <property type="match status" value="1"/>
</dbReference>
<keyword evidence="9" id="KW-1003">Cell membrane</keyword>
<feature type="domain" description="CBS" evidence="10">
    <location>
        <begin position="136"/>
        <end position="198"/>
    </location>
</feature>
<keyword evidence="3 9" id="KW-0813">Transport</keyword>
<dbReference type="NCBIfam" id="TIGR00400">
    <property type="entry name" value="mgtE"/>
    <property type="match status" value="1"/>
</dbReference>
<dbReference type="Gene3D" id="1.25.60.10">
    <property type="entry name" value="MgtE N-terminal domain-like"/>
    <property type="match status" value="1"/>
</dbReference>
<dbReference type="PANTHER" id="PTHR43773:SF1">
    <property type="entry name" value="MAGNESIUM TRANSPORTER MGTE"/>
    <property type="match status" value="1"/>
</dbReference>
<dbReference type="AlphaFoldDB" id="A0A9D1T4A5"/>
<dbReference type="InterPro" id="IPR038076">
    <property type="entry name" value="MgtE_N_sf"/>
</dbReference>
<dbReference type="Gene3D" id="1.10.357.20">
    <property type="entry name" value="SLC41 divalent cation transporters, integral membrane domain"/>
    <property type="match status" value="1"/>
</dbReference>
<comment type="caution">
    <text evidence="9">Lacks conserved residue(s) required for the propagation of feature annotation.</text>
</comment>
<comment type="function">
    <text evidence="9">Acts as a magnesium transporter.</text>
</comment>
<dbReference type="PANTHER" id="PTHR43773">
    <property type="entry name" value="MAGNESIUM TRANSPORTER MGTE"/>
    <property type="match status" value="1"/>
</dbReference>
<evidence type="ECO:0000313" key="11">
    <source>
        <dbReference type="EMBL" id="HIV10168.1"/>
    </source>
</evidence>
<evidence type="ECO:0000256" key="8">
    <source>
        <dbReference type="PROSITE-ProRule" id="PRU00703"/>
    </source>
</evidence>
<gene>
    <name evidence="11" type="primary">mgtE</name>
    <name evidence="11" type="ORF">IAD28_00510</name>
</gene>
<dbReference type="Gene3D" id="3.10.580.10">
    <property type="entry name" value="CBS-domain"/>
    <property type="match status" value="1"/>
</dbReference>
<dbReference type="SUPFAM" id="SSF158791">
    <property type="entry name" value="MgtE N-terminal domain-like"/>
    <property type="match status" value="1"/>
</dbReference>
<feature type="domain" description="CBS" evidence="10">
    <location>
        <begin position="199"/>
        <end position="255"/>
    </location>
</feature>
<dbReference type="InterPro" id="IPR000644">
    <property type="entry name" value="CBS_dom"/>
</dbReference>
<keyword evidence="8" id="KW-0129">CBS domain</keyword>
<dbReference type="Pfam" id="PF03448">
    <property type="entry name" value="MgtE_N"/>
    <property type="match status" value="1"/>
</dbReference>
<dbReference type="PROSITE" id="PS51371">
    <property type="entry name" value="CBS"/>
    <property type="match status" value="2"/>
</dbReference>
<feature type="transmembrane region" description="Helical" evidence="9">
    <location>
        <begin position="429"/>
        <end position="453"/>
    </location>
</feature>
<name>A0A9D1T4A5_9FIRM</name>
<dbReference type="InterPro" id="IPR046342">
    <property type="entry name" value="CBS_dom_sf"/>
</dbReference>
<feature type="transmembrane region" description="Helical" evidence="9">
    <location>
        <begin position="283"/>
        <end position="303"/>
    </location>
</feature>
<protein>
    <recommendedName>
        <fullName evidence="9">Magnesium transporter MgtE</fullName>
    </recommendedName>
</protein>
<sequence length="455" mass="50381">MERTTVFDIVIKLLNQRKFAELKLIMNEMNPADIASIFDEAEVKDIPVIFRLLPKELAAETFAYRDPEQQGQLIMAFSDKEIREVVDELFLDDTVDLIEEMPANVVSRILKNTDELTRRRINELLTYPDDSAGGLMTPEFVYLNRSMTVGEAFKKIRQVGVAKETIYTCYVTEARRLIGVVSLSDLITASDTTRVEDIMSENVISVGTKEDKEAVAAALAKYDLLALPVVDGENRIVGIVTIDDAIDVIQDENTEDIEKMAAIVPTDKPYFKTGVLETFLKRIPWLLLLMVSATFTGMIITGFEDKLARYVVLTSFIPMLMDTGGNAGGQSSVTIIRGMSLGDIALKDVLRVIWKEMRVSVLCGVALAAVNFAKIMLIDRLLLGNQDVNAMVAVVVCLTILIAVFIAKLIGCTLPILAKAVGFDPAVMASPFITTIVDAISLFAYFMIAQWLLKI</sequence>
<dbReference type="InterPro" id="IPR006668">
    <property type="entry name" value="Mg_transptr_MgtE_intracell_dom"/>
</dbReference>
<evidence type="ECO:0000256" key="9">
    <source>
        <dbReference type="RuleBase" id="RU362011"/>
    </source>
</evidence>
<accession>A0A9D1T4A5</accession>
<keyword evidence="5 9" id="KW-0460">Magnesium</keyword>
<dbReference type="GO" id="GO:0005886">
    <property type="term" value="C:plasma membrane"/>
    <property type="evidence" value="ECO:0007669"/>
    <property type="project" value="UniProtKB-SubCell"/>
</dbReference>
<dbReference type="InterPro" id="IPR006669">
    <property type="entry name" value="MgtE_transporter"/>
</dbReference>
<organism evidence="11 12">
    <name type="scientific">Candidatus Faeciplasma avium</name>
    <dbReference type="NCBI Taxonomy" id="2840798"/>
    <lineage>
        <taxon>Bacteria</taxon>
        <taxon>Bacillati</taxon>
        <taxon>Bacillota</taxon>
        <taxon>Clostridia</taxon>
        <taxon>Eubacteriales</taxon>
        <taxon>Oscillospiraceae</taxon>
        <taxon>Oscillospiraceae incertae sedis</taxon>
        <taxon>Candidatus Faeciplasma</taxon>
    </lineage>
</organism>
<evidence type="ECO:0000256" key="2">
    <source>
        <dbReference type="ARBA" id="ARBA00009749"/>
    </source>
</evidence>
<keyword evidence="7 9" id="KW-0472">Membrane</keyword>
<dbReference type="GO" id="GO:0015095">
    <property type="term" value="F:magnesium ion transmembrane transporter activity"/>
    <property type="evidence" value="ECO:0007669"/>
    <property type="project" value="UniProtKB-UniRule"/>
</dbReference>
<dbReference type="InterPro" id="IPR036739">
    <property type="entry name" value="SLC41_membr_dom_sf"/>
</dbReference>
<comment type="subcellular location">
    <subcellularLocation>
        <location evidence="9">Cell membrane</location>
        <topology evidence="9">Multi-pass membrane protein</topology>
    </subcellularLocation>
    <subcellularLocation>
        <location evidence="1">Membrane</location>
        <topology evidence="1">Multi-pass membrane protein</topology>
    </subcellularLocation>
</comment>
<evidence type="ECO:0000256" key="7">
    <source>
        <dbReference type="ARBA" id="ARBA00023136"/>
    </source>
</evidence>
<dbReference type="CDD" id="cd04606">
    <property type="entry name" value="CBS_pair_Mg_transporter"/>
    <property type="match status" value="1"/>
</dbReference>
<comment type="similarity">
    <text evidence="2 9">Belongs to the SLC41A transporter family.</text>
</comment>
<dbReference type="Proteomes" id="UP000823960">
    <property type="component" value="Unassembled WGS sequence"/>
</dbReference>
<comment type="caution">
    <text evidence="11">The sequence shown here is derived from an EMBL/GenBank/DDBJ whole genome shotgun (WGS) entry which is preliminary data.</text>
</comment>
<dbReference type="GO" id="GO:0046872">
    <property type="term" value="F:metal ion binding"/>
    <property type="evidence" value="ECO:0007669"/>
    <property type="project" value="UniProtKB-KW"/>
</dbReference>
<dbReference type="Pfam" id="PF01769">
    <property type="entry name" value="MgtE"/>
    <property type="match status" value="1"/>
</dbReference>
<dbReference type="SUPFAM" id="SSF54631">
    <property type="entry name" value="CBS-domain pair"/>
    <property type="match status" value="1"/>
</dbReference>
<feature type="transmembrane region" description="Helical" evidence="9">
    <location>
        <begin position="390"/>
        <end position="417"/>
    </location>
</feature>
<feature type="transmembrane region" description="Helical" evidence="9">
    <location>
        <begin position="359"/>
        <end position="378"/>
    </location>
</feature>
<proteinExistence type="inferred from homology"/>
<keyword evidence="6 9" id="KW-1133">Transmembrane helix</keyword>
<evidence type="ECO:0000259" key="10">
    <source>
        <dbReference type="PROSITE" id="PS51371"/>
    </source>
</evidence>
<keyword evidence="4 9" id="KW-0812">Transmembrane</keyword>
<dbReference type="Pfam" id="PF00571">
    <property type="entry name" value="CBS"/>
    <property type="match status" value="2"/>
</dbReference>
<keyword evidence="9" id="KW-0479">Metal-binding</keyword>
<dbReference type="SMART" id="SM00924">
    <property type="entry name" value="MgtE_N"/>
    <property type="match status" value="1"/>
</dbReference>
<dbReference type="EMBL" id="DVOL01000007">
    <property type="protein sequence ID" value="HIV10168.1"/>
    <property type="molecule type" value="Genomic_DNA"/>
</dbReference>
<evidence type="ECO:0000256" key="1">
    <source>
        <dbReference type="ARBA" id="ARBA00004141"/>
    </source>
</evidence>
<dbReference type="SMART" id="SM00116">
    <property type="entry name" value="CBS"/>
    <property type="match status" value="2"/>
</dbReference>